<organism evidence="7 8">
    <name type="scientific">Candidatus Wolfebacteria bacterium CG03_land_8_20_14_0_80_36_15</name>
    <dbReference type="NCBI Taxonomy" id="1975067"/>
    <lineage>
        <taxon>Bacteria</taxon>
        <taxon>Candidatus Wolfeibacteriota</taxon>
    </lineage>
</organism>
<dbReference type="InterPro" id="IPR036034">
    <property type="entry name" value="PDZ_sf"/>
</dbReference>
<dbReference type="InterPro" id="IPR001478">
    <property type="entry name" value="PDZ"/>
</dbReference>
<keyword evidence="2 5" id="KW-0645">Protease</keyword>
<sequence>MNKSIKNNLLLLAGLIIIAAVAGSSFYFGYQKGTEKPQTIVIEGISGLEETRPEDVNFSIFWEAWKKLKDKYIEKNLNNQDLVYGAISGLVDSLKDPNTNFFPPSEAKKFQEDVQGSFGGVGIEIDIRSGQLLIVAPMKDTPAERAGLRAGDKILKVDGASTAGFNLDEAVKLIRGEVGIKVTLTIMRDSWSEPKDIAITREIIQIPTLDWKMLDKDIAYIQLYNFYQNASFNFYQVAVSIYSQNPKAIILDLRNNPGGYLETAVEITGWFLKPGEIVVSEEFRSGQKQQFKASGNGIFKDLPLVILVNEGSASASEILAGALRDNREIELIGKKTFGKGTVQEMVSLSDGSSMKVTIAHWLLPSGHIIEKNGLTVDYDVDLTEENIKNNRDPQLDKAIEVIKNEIKKDSFKTLLDWLKLE</sequence>
<keyword evidence="3 5" id="KW-0378">Hydrolase</keyword>
<dbReference type="NCBIfam" id="TIGR00225">
    <property type="entry name" value="prc"/>
    <property type="match status" value="1"/>
</dbReference>
<dbReference type="CDD" id="cd06782">
    <property type="entry name" value="cpPDZ_CPP-like"/>
    <property type="match status" value="1"/>
</dbReference>
<dbReference type="Gene3D" id="3.90.226.10">
    <property type="entry name" value="2-enoyl-CoA Hydratase, Chain A, domain 1"/>
    <property type="match status" value="1"/>
</dbReference>
<name>A0A2M7B7N2_9BACT</name>
<dbReference type="Gene3D" id="2.30.42.10">
    <property type="match status" value="1"/>
</dbReference>
<dbReference type="GO" id="GO:0004175">
    <property type="term" value="F:endopeptidase activity"/>
    <property type="evidence" value="ECO:0007669"/>
    <property type="project" value="TreeGrafter"/>
</dbReference>
<dbReference type="GO" id="GO:0030288">
    <property type="term" value="C:outer membrane-bounded periplasmic space"/>
    <property type="evidence" value="ECO:0007669"/>
    <property type="project" value="TreeGrafter"/>
</dbReference>
<dbReference type="CDD" id="cd07560">
    <property type="entry name" value="Peptidase_S41_CPP"/>
    <property type="match status" value="1"/>
</dbReference>
<dbReference type="EMBL" id="PEVH01000046">
    <property type="protein sequence ID" value="PIU99121.1"/>
    <property type="molecule type" value="Genomic_DNA"/>
</dbReference>
<evidence type="ECO:0000256" key="5">
    <source>
        <dbReference type="RuleBase" id="RU004404"/>
    </source>
</evidence>
<keyword evidence="4 5" id="KW-0720">Serine protease</keyword>
<accession>A0A2M7B7N2</accession>
<evidence type="ECO:0000256" key="1">
    <source>
        <dbReference type="ARBA" id="ARBA00009179"/>
    </source>
</evidence>
<dbReference type="SUPFAM" id="SSF52096">
    <property type="entry name" value="ClpP/crotonase"/>
    <property type="match status" value="1"/>
</dbReference>
<protein>
    <recommendedName>
        <fullName evidence="6">PDZ domain-containing protein</fullName>
    </recommendedName>
</protein>
<dbReference type="Proteomes" id="UP000230131">
    <property type="component" value="Unassembled WGS sequence"/>
</dbReference>
<dbReference type="InterPro" id="IPR005151">
    <property type="entry name" value="Tail-specific_protease"/>
</dbReference>
<dbReference type="InterPro" id="IPR041489">
    <property type="entry name" value="PDZ_6"/>
</dbReference>
<evidence type="ECO:0000256" key="4">
    <source>
        <dbReference type="ARBA" id="ARBA00022825"/>
    </source>
</evidence>
<dbReference type="InterPro" id="IPR029045">
    <property type="entry name" value="ClpP/crotonase-like_dom_sf"/>
</dbReference>
<dbReference type="Pfam" id="PF03572">
    <property type="entry name" value="Peptidase_S41"/>
    <property type="match status" value="1"/>
</dbReference>
<dbReference type="SMART" id="SM00245">
    <property type="entry name" value="TSPc"/>
    <property type="match status" value="1"/>
</dbReference>
<evidence type="ECO:0000313" key="7">
    <source>
        <dbReference type="EMBL" id="PIU99121.1"/>
    </source>
</evidence>
<evidence type="ECO:0000259" key="6">
    <source>
        <dbReference type="PROSITE" id="PS50106"/>
    </source>
</evidence>
<dbReference type="GO" id="GO:0007165">
    <property type="term" value="P:signal transduction"/>
    <property type="evidence" value="ECO:0007669"/>
    <property type="project" value="TreeGrafter"/>
</dbReference>
<dbReference type="PANTHER" id="PTHR32060:SF30">
    <property type="entry name" value="CARBOXY-TERMINAL PROCESSING PROTEASE CTPA"/>
    <property type="match status" value="1"/>
</dbReference>
<dbReference type="FunFam" id="2.30.42.10:FF:000063">
    <property type="entry name" value="Peptidase, S41 family"/>
    <property type="match status" value="1"/>
</dbReference>
<evidence type="ECO:0000256" key="3">
    <source>
        <dbReference type="ARBA" id="ARBA00022801"/>
    </source>
</evidence>
<gene>
    <name evidence="7" type="ORF">COS59_01420</name>
</gene>
<comment type="caution">
    <text evidence="7">The sequence shown here is derived from an EMBL/GenBank/DDBJ whole genome shotgun (WGS) entry which is preliminary data.</text>
</comment>
<comment type="similarity">
    <text evidence="1 5">Belongs to the peptidase S41A family.</text>
</comment>
<dbReference type="Pfam" id="PF17820">
    <property type="entry name" value="PDZ_6"/>
    <property type="match status" value="1"/>
</dbReference>
<dbReference type="GO" id="GO:0008236">
    <property type="term" value="F:serine-type peptidase activity"/>
    <property type="evidence" value="ECO:0007669"/>
    <property type="project" value="UniProtKB-KW"/>
</dbReference>
<evidence type="ECO:0000313" key="8">
    <source>
        <dbReference type="Proteomes" id="UP000230131"/>
    </source>
</evidence>
<dbReference type="GO" id="GO:0006508">
    <property type="term" value="P:proteolysis"/>
    <property type="evidence" value="ECO:0007669"/>
    <property type="project" value="UniProtKB-KW"/>
</dbReference>
<dbReference type="InterPro" id="IPR004447">
    <property type="entry name" value="Peptidase_S41A"/>
</dbReference>
<dbReference type="AlphaFoldDB" id="A0A2M7B7N2"/>
<reference evidence="8" key="1">
    <citation type="submission" date="2017-09" db="EMBL/GenBank/DDBJ databases">
        <title>Depth-based differentiation of microbial function through sediment-hosted aquifers and enrichment of novel symbionts in the deep terrestrial subsurface.</title>
        <authorList>
            <person name="Probst A.J."/>
            <person name="Ladd B."/>
            <person name="Jarett J.K."/>
            <person name="Geller-Mcgrath D.E."/>
            <person name="Sieber C.M.K."/>
            <person name="Emerson J.B."/>
            <person name="Anantharaman K."/>
            <person name="Thomas B.C."/>
            <person name="Malmstrom R."/>
            <person name="Stieglmeier M."/>
            <person name="Klingl A."/>
            <person name="Woyke T."/>
            <person name="Ryan C.M."/>
            <person name="Banfield J.F."/>
        </authorList>
    </citation>
    <scope>NUCLEOTIDE SEQUENCE [LARGE SCALE GENOMIC DNA]</scope>
</reference>
<dbReference type="PROSITE" id="PS50106">
    <property type="entry name" value="PDZ"/>
    <property type="match status" value="1"/>
</dbReference>
<dbReference type="SMART" id="SM00228">
    <property type="entry name" value="PDZ"/>
    <property type="match status" value="1"/>
</dbReference>
<dbReference type="PANTHER" id="PTHR32060">
    <property type="entry name" value="TAIL-SPECIFIC PROTEASE"/>
    <property type="match status" value="1"/>
</dbReference>
<evidence type="ECO:0000256" key="2">
    <source>
        <dbReference type="ARBA" id="ARBA00022670"/>
    </source>
</evidence>
<feature type="domain" description="PDZ" evidence="6">
    <location>
        <begin position="107"/>
        <end position="175"/>
    </location>
</feature>
<dbReference type="Gene3D" id="3.30.750.44">
    <property type="match status" value="1"/>
</dbReference>
<proteinExistence type="inferred from homology"/>
<dbReference type="SUPFAM" id="SSF50156">
    <property type="entry name" value="PDZ domain-like"/>
    <property type="match status" value="1"/>
</dbReference>